<feature type="compositionally biased region" description="Polar residues" evidence="1">
    <location>
        <begin position="55"/>
        <end position="68"/>
    </location>
</feature>
<proteinExistence type="predicted"/>
<feature type="region of interest" description="Disordered" evidence="1">
    <location>
        <begin position="1"/>
        <end position="68"/>
    </location>
</feature>
<gene>
    <name evidence="2" type="ORF">EYF80_015021</name>
</gene>
<organism evidence="2 3">
    <name type="scientific">Liparis tanakae</name>
    <name type="common">Tanaka's snailfish</name>
    <dbReference type="NCBI Taxonomy" id="230148"/>
    <lineage>
        <taxon>Eukaryota</taxon>
        <taxon>Metazoa</taxon>
        <taxon>Chordata</taxon>
        <taxon>Craniata</taxon>
        <taxon>Vertebrata</taxon>
        <taxon>Euteleostomi</taxon>
        <taxon>Actinopterygii</taxon>
        <taxon>Neopterygii</taxon>
        <taxon>Teleostei</taxon>
        <taxon>Neoteleostei</taxon>
        <taxon>Acanthomorphata</taxon>
        <taxon>Eupercaria</taxon>
        <taxon>Perciformes</taxon>
        <taxon>Cottioidei</taxon>
        <taxon>Cottales</taxon>
        <taxon>Liparidae</taxon>
        <taxon>Liparis</taxon>
    </lineage>
</organism>
<name>A0A4Z2ICB0_9TELE</name>
<dbReference type="AlphaFoldDB" id="A0A4Z2ICB0"/>
<evidence type="ECO:0000313" key="2">
    <source>
        <dbReference type="EMBL" id="TNN74703.1"/>
    </source>
</evidence>
<evidence type="ECO:0000256" key="1">
    <source>
        <dbReference type="SAM" id="MobiDB-lite"/>
    </source>
</evidence>
<comment type="caution">
    <text evidence="2">The sequence shown here is derived from an EMBL/GenBank/DDBJ whole genome shotgun (WGS) entry which is preliminary data.</text>
</comment>
<evidence type="ECO:0000313" key="3">
    <source>
        <dbReference type="Proteomes" id="UP000314294"/>
    </source>
</evidence>
<protein>
    <submittedName>
        <fullName evidence="2">Uncharacterized protein</fullName>
    </submittedName>
</protein>
<sequence>MQKRGETKERRGRQRRGEEERREELLIRNNEALQQISLPPAPIDVSGEEEAGSTAAVTGSGSRGQLTPGLTGQHFGLLSELLERDHEVGGWPALGIAIQGIPPSNQRER</sequence>
<dbReference type="EMBL" id="SRLO01000111">
    <property type="protein sequence ID" value="TNN74703.1"/>
    <property type="molecule type" value="Genomic_DNA"/>
</dbReference>
<dbReference type="Proteomes" id="UP000314294">
    <property type="component" value="Unassembled WGS sequence"/>
</dbReference>
<accession>A0A4Z2ICB0</accession>
<reference evidence="2 3" key="1">
    <citation type="submission" date="2019-03" db="EMBL/GenBank/DDBJ databases">
        <title>First draft genome of Liparis tanakae, snailfish: a comprehensive survey of snailfish specific genes.</title>
        <authorList>
            <person name="Kim W."/>
            <person name="Song I."/>
            <person name="Jeong J.-H."/>
            <person name="Kim D."/>
            <person name="Kim S."/>
            <person name="Ryu S."/>
            <person name="Song J.Y."/>
            <person name="Lee S.K."/>
        </authorList>
    </citation>
    <scope>NUCLEOTIDE SEQUENCE [LARGE SCALE GENOMIC DNA]</scope>
    <source>
        <tissue evidence="2">Muscle</tissue>
    </source>
</reference>
<keyword evidence="3" id="KW-1185">Reference proteome</keyword>
<feature type="compositionally biased region" description="Basic and acidic residues" evidence="1">
    <location>
        <begin position="1"/>
        <end position="26"/>
    </location>
</feature>